<organism evidence="1 2">
    <name type="scientific">Thermomonas carbonis</name>
    <dbReference type="NCBI Taxonomy" id="1463158"/>
    <lineage>
        <taxon>Bacteria</taxon>
        <taxon>Pseudomonadati</taxon>
        <taxon>Pseudomonadota</taxon>
        <taxon>Gammaproteobacteria</taxon>
        <taxon>Lysobacterales</taxon>
        <taxon>Lysobacteraceae</taxon>
        <taxon>Thermomonas</taxon>
    </lineage>
</organism>
<proteinExistence type="predicted"/>
<dbReference type="Proteomes" id="UP000515804">
    <property type="component" value="Chromosome"/>
</dbReference>
<sequence length="114" mass="12263">MTILIAYVNAKADELASAFVSHGYSWKNPITGEISLFSVDGGRLVVPTPEAAIREHEQGALLQLWQTGTLDLPIGGATCGACLFFDGWRAKEVAGCLSILESQKISYRVCTDDS</sequence>
<accession>A0A7G9SNK2</accession>
<dbReference type="AlphaFoldDB" id="A0A7G9SNK2"/>
<dbReference type="KEGG" id="tcn:H9L16_12180"/>
<gene>
    <name evidence="1" type="ORF">H9L16_12180</name>
</gene>
<dbReference type="RefSeq" id="WP_187551947.1">
    <property type="nucleotide sequence ID" value="NZ_CP060719.1"/>
</dbReference>
<name>A0A7G9SNK2_9GAMM</name>
<protein>
    <submittedName>
        <fullName evidence="1">Uncharacterized protein</fullName>
    </submittedName>
</protein>
<reference evidence="1 2" key="1">
    <citation type="submission" date="2020-08" db="EMBL/GenBank/DDBJ databases">
        <title>Genome sequence of Thermomonas carbonis KCTC 42013T.</title>
        <authorList>
            <person name="Hyun D.-W."/>
            <person name="Bae J.-W."/>
        </authorList>
    </citation>
    <scope>NUCLEOTIDE SEQUENCE [LARGE SCALE GENOMIC DNA]</scope>
    <source>
        <strain evidence="1 2">KCTC 42013</strain>
    </source>
</reference>
<keyword evidence="2" id="KW-1185">Reference proteome</keyword>
<evidence type="ECO:0000313" key="2">
    <source>
        <dbReference type="Proteomes" id="UP000515804"/>
    </source>
</evidence>
<evidence type="ECO:0000313" key="1">
    <source>
        <dbReference type="EMBL" id="QNN69427.1"/>
    </source>
</evidence>
<dbReference type="EMBL" id="CP060719">
    <property type="protein sequence ID" value="QNN69427.1"/>
    <property type="molecule type" value="Genomic_DNA"/>
</dbReference>